<reference evidence="2" key="1">
    <citation type="submission" date="2020-05" db="EMBL/GenBank/DDBJ databases">
        <authorList>
            <person name="Chiriac C."/>
            <person name="Salcher M."/>
            <person name="Ghai R."/>
            <person name="Kavagutti S V."/>
        </authorList>
    </citation>
    <scope>NUCLEOTIDE SEQUENCE</scope>
</reference>
<feature type="transmembrane region" description="Helical" evidence="1">
    <location>
        <begin position="31"/>
        <end position="52"/>
    </location>
</feature>
<keyword evidence="1" id="KW-0472">Membrane</keyword>
<gene>
    <name evidence="2" type="ORF">UFOPK3339_00533</name>
</gene>
<keyword evidence="1" id="KW-1133">Transmembrane helix</keyword>
<evidence type="ECO:0000256" key="1">
    <source>
        <dbReference type="SAM" id="Phobius"/>
    </source>
</evidence>
<name>A0A6J7CY10_9ZZZZ</name>
<protein>
    <submittedName>
        <fullName evidence="2">Unannotated protein</fullName>
    </submittedName>
</protein>
<keyword evidence="1" id="KW-0812">Transmembrane</keyword>
<sequence length="81" mass="9081">MYLGYVVAWLFAVQSNQLIGIDDRFSQAMSQFGEFFAIVSPALWFFATLSLVRSPMSRIVVLAIGLVVLFPFPLFFGVTPQ</sequence>
<organism evidence="2">
    <name type="scientific">freshwater metagenome</name>
    <dbReference type="NCBI Taxonomy" id="449393"/>
    <lineage>
        <taxon>unclassified sequences</taxon>
        <taxon>metagenomes</taxon>
        <taxon>ecological metagenomes</taxon>
    </lineage>
</organism>
<accession>A0A6J7CY10</accession>
<dbReference type="AlphaFoldDB" id="A0A6J7CY10"/>
<feature type="transmembrane region" description="Helical" evidence="1">
    <location>
        <begin position="59"/>
        <end position="78"/>
    </location>
</feature>
<proteinExistence type="predicted"/>
<dbReference type="EMBL" id="CAFBLF010000063">
    <property type="protein sequence ID" value="CAB4863672.1"/>
    <property type="molecule type" value="Genomic_DNA"/>
</dbReference>
<evidence type="ECO:0000313" key="2">
    <source>
        <dbReference type="EMBL" id="CAB4863672.1"/>
    </source>
</evidence>